<keyword evidence="3" id="KW-1185">Reference proteome</keyword>
<sequence>MASTPSTQPSLSARPVSRDEVVAKCAFFTRMHLWPLRKALDPESWLKNFRNSEMEYAVHLLNSFMYFHSNLVQEMFASSVQALSRGIAKNSGSFITAASAWSTFFDSAIIVPVAGENYNPSDSGYYFARSARQHLGFREDQIMSPSDALAAISSNLRPIIFVDDFVGTGNQFVGTWYRDFEISGGSKTSFSKIAGVRGTRFFYCPVICTQSGHDEITLQCPSVTLSPAHILSERYSALHPDSLIWPDRLRPGAIPFLEAASKRAGIPDTGGSSPDDWRGYEAKGLAIAIHETIPDATLCLLRWKHNGWHPLMVKS</sequence>
<accession>E8UZ12</accession>
<feature type="domain" description="PRTase-CE" evidence="1">
    <location>
        <begin position="43"/>
        <end position="312"/>
    </location>
</feature>
<organism evidence="2 3">
    <name type="scientific">Terriglobus saanensis (strain ATCC BAA-1853 / DSM 23119 / SP1PR4)</name>
    <dbReference type="NCBI Taxonomy" id="401053"/>
    <lineage>
        <taxon>Bacteria</taxon>
        <taxon>Pseudomonadati</taxon>
        <taxon>Acidobacteriota</taxon>
        <taxon>Terriglobia</taxon>
        <taxon>Terriglobales</taxon>
        <taxon>Acidobacteriaceae</taxon>
        <taxon>Terriglobus</taxon>
    </lineage>
</organism>
<proteinExistence type="predicted"/>
<protein>
    <recommendedName>
        <fullName evidence="1">PRTase-CE domain-containing protein</fullName>
    </recommendedName>
</protein>
<dbReference type="Pfam" id="PF24390">
    <property type="entry name" value="PRTase-CE"/>
    <property type="match status" value="1"/>
</dbReference>
<dbReference type="Proteomes" id="UP000006844">
    <property type="component" value="Chromosome"/>
</dbReference>
<dbReference type="AlphaFoldDB" id="E8UZ12"/>
<dbReference type="EMBL" id="CP002467">
    <property type="protein sequence ID" value="ADV80957.1"/>
    <property type="molecule type" value="Genomic_DNA"/>
</dbReference>
<dbReference type="OrthoDB" id="2084254at2"/>
<reference evidence="2 3" key="1">
    <citation type="journal article" date="2012" name="Stand. Genomic Sci.">
        <title>Complete genome sequence of Terriglobus saanensis type strain SP1PR4(T), an Acidobacteria from tundra soil.</title>
        <authorList>
            <person name="Rawat S.R."/>
            <person name="Mannisto M.K."/>
            <person name="Starovoytov V."/>
            <person name="Goodwin L."/>
            <person name="Nolan M."/>
            <person name="Hauser L."/>
            <person name="Land M."/>
            <person name="Davenport K.W."/>
            <person name="Woyke T."/>
            <person name="Haggblom M.M."/>
        </authorList>
    </citation>
    <scope>NUCLEOTIDE SEQUENCE</scope>
    <source>
        <strain evidence="3">ATCC BAA-1853 / DSM 23119 / SP1PR4</strain>
    </source>
</reference>
<dbReference type="InterPro" id="IPR056920">
    <property type="entry name" value="PRTase-CE"/>
</dbReference>
<dbReference type="eggNOG" id="ENOG5032VW4">
    <property type="taxonomic scope" value="Bacteria"/>
</dbReference>
<dbReference type="KEGG" id="tsa:AciPR4_0116"/>
<evidence type="ECO:0000259" key="1">
    <source>
        <dbReference type="Pfam" id="PF24390"/>
    </source>
</evidence>
<gene>
    <name evidence="2" type="ordered locus">AciPR4_0116</name>
</gene>
<dbReference type="HOGENOM" id="CLU_946192_0_0_0"/>
<name>E8UZ12_TERSS</name>
<evidence type="ECO:0000313" key="2">
    <source>
        <dbReference type="EMBL" id="ADV80957.1"/>
    </source>
</evidence>
<dbReference type="STRING" id="401053.AciPR4_0116"/>
<evidence type="ECO:0000313" key="3">
    <source>
        <dbReference type="Proteomes" id="UP000006844"/>
    </source>
</evidence>